<organism evidence="2 3">
    <name type="scientific">Bartonella birtlesii LL-WM9</name>
    <dbReference type="NCBI Taxonomy" id="1094552"/>
    <lineage>
        <taxon>Bacteria</taxon>
        <taxon>Pseudomonadati</taxon>
        <taxon>Pseudomonadota</taxon>
        <taxon>Alphaproteobacteria</taxon>
        <taxon>Hyphomicrobiales</taxon>
        <taxon>Bartonellaceae</taxon>
        <taxon>Bartonella</taxon>
    </lineage>
</organism>
<keyword evidence="1" id="KW-0472">Membrane</keyword>
<feature type="transmembrane region" description="Helical" evidence="1">
    <location>
        <begin position="49"/>
        <end position="69"/>
    </location>
</feature>
<accession>J1IZ59</accession>
<name>J1IZ59_9HYPH</name>
<protein>
    <submittedName>
        <fullName evidence="2">Uncharacterized protein</fullName>
    </submittedName>
</protein>
<dbReference type="AlphaFoldDB" id="J1IZ59"/>
<dbReference type="Proteomes" id="UP000008748">
    <property type="component" value="Unassembled WGS sequence"/>
</dbReference>
<reference evidence="2 3" key="1">
    <citation type="submission" date="2012-03" db="EMBL/GenBank/DDBJ databases">
        <title>The Genome Sequence of Bartonella birtlesii LL-WM9.</title>
        <authorList>
            <consortium name="The Broad Institute Genome Sequencing Platform"/>
            <consortium name="The Broad Institute Genome Sequencing Center for Infectious Disease"/>
            <person name="Feldgarden M."/>
            <person name="Kirby J."/>
            <person name="Kosoy M."/>
            <person name="Birtles R."/>
            <person name="Probert W.S."/>
            <person name="Chiaraviglio L."/>
            <person name="Young S.K."/>
            <person name="Zeng Q."/>
            <person name="Gargeya S."/>
            <person name="Fitzgerald M."/>
            <person name="Haas B."/>
            <person name="Abouelleil A."/>
            <person name="Alvarado L."/>
            <person name="Arachchi H.M."/>
            <person name="Berlin A."/>
            <person name="Chapman S.B."/>
            <person name="Gearin G."/>
            <person name="Goldberg J."/>
            <person name="Griggs A."/>
            <person name="Gujja S."/>
            <person name="Hansen M."/>
            <person name="Heiman D."/>
            <person name="Howarth C."/>
            <person name="Larimer J."/>
            <person name="Lui A."/>
            <person name="MacDonald P.J.P."/>
            <person name="McCowen C."/>
            <person name="Montmayeur A."/>
            <person name="Murphy C."/>
            <person name="Neiman D."/>
            <person name="Pearson M."/>
            <person name="Priest M."/>
            <person name="Roberts A."/>
            <person name="Saif S."/>
            <person name="Shea T."/>
            <person name="Sisk P."/>
            <person name="Stolte C."/>
            <person name="Sykes S."/>
            <person name="Wortman J."/>
            <person name="Nusbaum C."/>
            <person name="Birren B."/>
        </authorList>
    </citation>
    <scope>NUCLEOTIDE SEQUENCE [LARGE SCALE GENOMIC DNA]</scope>
    <source>
        <strain evidence="2 3">LL-WM9</strain>
    </source>
</reference>
<dbReference type="PATRIC" id="fig|1094552.3.peg.921"/>
<evidence type="ECO:0000256" key="1">
    <source>
        <dbReference type="SAM" id="Phobius"/>
    </source>
</evidence>
<comment type="caution">
    <text evidence="2">The sequence shown here is derived from an EMBL/GenBank/DDBJ whole genome shotgun (WGS) entry which is preliminary data.</text>
</comment>
<keyword evidence="1" id="KW-0812">Transmembrane</keyword>
<dbReference type="RefSeq" id="WP_006589768.1">
    <property type="nucleotide sequence ID" value="NZ_JH725077.1"/>
</dbReference>
<dbReference type="HOGENOM" id="CLU_145238_0_0_5"/>
<keyword evidence="3" id="KW-1185">Reference proteome</keyword>
<evidence type="ECO:0000313" key="3">
    <source>
        <dbReference type="Proteomes" id="UP000008748"/>
    </source>
</evidence>
<gene>
    <name evidence="2" type="ORF">ME7_00842</name>
</gene>
<sequence length="146" mass="16578">MTSDQQPNEPQSEFFQKQANAKSAPQSTFAKGSQLFSFKEAMMLTMKDYRIIFCIALVMLILGVFRIHYLPGFFLGLFAGGIFGETNGFFDYILVLPIFLWGVLVIFLPVVLILHYILDRKLKKMLGKLEKKASQQQNKSGTAQTK</sequence>
<feature type="transmembrane region" description="Helical" evidence="1">
    <location>
        <begin position="89"/>
        <end position="118"/>
    </location>
</feature>
<dbReference type="EMBL" id="AIMC01000018">
    <property type="protein sequence ID" value="EJF76585.1"/>
    <property type="molecule type" value="Genomic_DNA"/>
</dbReference>
<keyword evidence="1" id="KW-1133">Transmembrane helix</keyword>
<evidence type="ECO:0000313" key="2">
    <source>
        <dbReference type="EMBL" id="EJF76585.1"/>
    </source>
</evidence>
<proteinExistence type="predicted"/>